<keyword evidence="17" id="KW-1185">Reference proteome</keyword>
<evidence type="ECO:0000256" key="7">
    <source>
        <dbReference type="ARBA" id="ARBA00023065"/>
    </source>
</evidence>
<comment type="subunit">
    <text evidence="13">F-type ATPases have 2 components, F(1) - the catalytic core - and F(0) - the membrane proton channel. F(1) has five subunits: alpha(3), beta(3), gamma(1), delta(1), epsilon(1). F(0) has three main subunits: a(1), b(2) and c(10-14). The alpha and beta chains form an alternating ring which encloses part of the gamma chain. F(1) is attached to F(0) by a central stalk formed by the gamma and epsilon chains, while a peripheral stalk is formed by the delta and b chains.</text>
</comment>
<keyword evidence="8 13" id="KW-0472">Membrane</keyword>
<keyword evidence="6 13" id="KW-1133">Transmembrane helix</keyword>
<dbReference type="Pfam" id="PF00430">
    <property type="entry name" value="ATP-synt_B"/>
    <property type="match status" value="1"/>
</dbReference>
<dbReference type="HAMAP" id="MF_01398">
    <property type="entry name" value="ATP_synth_b_bprime"/>
    <property type="match status" value="1"/>
</dbReference>
<dbReference type="KEGG" id="dal:Dalk_4312"/>
<keyword evidence="15" id="KW-0175">Coiled coil</keyword>
<dbReference type="HOGENOM" id="CLU_079215_9_1_7"/>
<evidence type="ECO:0000256" key="3">
    <source>
        <dbReference type="ARBA" id="ARBA00022547"/>
    </source>
</evidence>
<comment type="function">
    <text evidence="10 13">F(1)F(0) ATP synthase produces ATP from ADP in the presence of a proton or sodium gradient. F-type ATPases consist of two structural domains, F(1) containing the extramembraneous catalytic core and F(0) containing the membrane proton channel, linked together by a central stalk and a peripheral stalk. During catalysis, ATP synthesis in the catalytic domain of F(1) is coupled via a rotary mechanism of the central stalk subunits to proton translocation.</text>
</comment>
<dbReference type="PANTHER" id="PTHR33445:SF2">
    <property type="entry name" value="ATP SYNTHASE SUBUNIT B', CHLOROPLASTIC"/>
    <property type="match status" value="1"/>
</dbReference>
<feature type="transmembrane region" description="Helical" evidence="13">
    <location>
        <begin position="6"/>
        <end position="29"/>
    </location>
</feature>
<evidence type="ECO:0000256" key="15">
    <source>
        <dbReference type="SAM" id="Coils"/>
    </source>
</evidence>
<keyword evidence="4 13" id="KW-0812">Transmembrane</keyword>
<evidence type="ECO:0000256" key="11">
    <source>
        <dbReference type="ARBA" id="ARBA00025614"/>
    </source>
</evidence>
<dbReference type="PANTHER" id="PTHR33445">
    <property type="entry name" value="ATP SYNTHASE SUBUNIT B', CHLOROPLASTIC"/>
    <property type="match status" value="1"/>
</dbReference>
<dbReference type="GO" id="GO:0046961">
    <property type="term" value="F:proton-transporting ATPase activity, rotational mechanism"/>
    <property type="evidence" value="ECO:0007669"/>
    <property type="project" value="TreeGrafter"/>
</dbReference>
<evidence type="ECO:0000313" key="16">
    <source>
        <dbReference type="EMBL" id="ACL05992.1"/>
    </source>
</evidence>
<dbReference type="EMBL" id="CP001322">
    <property type="protein sequence ID" value="ACL05992.1"/>
    <property type="molecule type" value="Genomic_DNA"/>
</dbReference>
<accession>B8FMF4</accession>
<protein>
    <recommendedName>
        <fullName evidence="13">ATP synthase subunit b</fullName>
    </recommendedName>
    <alternativeName>
        <fullName evidence="13">ATP synthase F(0) sector subunit b</fullName>
    </alternativeName>
    <alternativeName>
        <fullName evidence="13">ATPase subunit I</fullName>
    </alternativeName>
    <alternativeName>
        <fullName evidence="13">F-type ATPase subunit b</fullName>
        <shortName evidence="13">F-ATPase subunit b</shortName>
    </alternativeName>
</protein>
<dbReference type="AlphaFoldDB" id="B8FMF4"/>
<keyword evidence="13" id="KW-0997">Cell inner membrane</keyword>
<reference evidence="16 17" key="1">
    <citation type="journal article" date="2012" name="Environ. Microbiol.">
        <title>The genome sequence of Desulfatibacillum alkenivorans AK-01: a blueprint for anaerobic alkane oxidation.</title>
        <authorList>
            <person name="Callaghan A.V."/>
            <person name="Morris B.E."/>
            <person name="Pereira I.A."/>
            <person name="McInerney M.J."/>
            <person name="Austin R.N."/>
            <person name="Groves J.T."/>
            <person name="Kukor J.J."/>
            <person name="Suflita J.M."/>
            <person name="Young L.Y."/>
            <person name="Zylstra G.J."/>
            <person name="Wawrik B."/>
        </authorList>
    </citation>
    <scope>NUCLEOTIDE SEQUENCE [LARGE SCALE GENOMIC DNA]</scope>
    <source>
        <strain evidence="16 17">AK-01</strain>
    </source>
</reference>
<evidence type="ECO:0000256" key="4">
    <source>
        <dbReference type="ARBA" id="ARBA00022692"/>
    </source>
</evidence>
<proteinExistence type="inferred from homology"/>
<evidence type="ECO:0000256" key="2">
    <source>
        <dbReference type="ARBA" id="ARBA00022448"/>
    </source>
</evidence>
<dbReference type="Proteomes" id="UP000000739">
    <property type="component" value="Chromosome"/>
</dbReference>
<gene>
    <name evidence="13" type="primary">atpF</name>
    <name evidence="16" type="ordered locus">Dalk_4312</name>
</gene>
<keyword evidence="2 13" id="KW-0813">Transport</keyword>
<dbReference type="GO" id="GO:0005886">
    <property type="term" value="C:plasma membrane"/>
    <property type="evidence" value="ECO:0007669"/>
    <property type="project" value="UniProtKB-SubCell"/>
</dbReference>
<evidence type="ECO:0000256" key="8">
    <source>
        <dbReference type="ARBA" id="ARBA00023136"/>
    </source>
</evidence>
<keyword evidence="9 13" id="KW-0066">ATP synthesis</keyword>
<evidence type="ECO:0000256" key="14">
    <source>
        <dbReference type="RuleBase" id="RU003848"/>
    </source>
</evidence>
<evidence type="ECO:0000256" key="1">
    <source>
        <dbReference type="ARBA" id="ARBA00005513"/>
    </source>
</evidence>
<evidence type="ECO:0000256" key="13">
    <source>
        <dbReference type="HAMAP-Rule" id="MF_01398"/>
    </source>
</evidence>
<evidence type="ECO:0000256" key="5">
    <source>
        <dbReference type="ARBA" id="ARBA00022781"/>
    </source>
</evidence>
<evidence type="ECO:0000313" key="17">
    <source>
        <dbReference type="Proteomes" id="UP000000739"/>
    </source>
</evidence>
<evidence type="ECO:0000256" key="6">
    <source>
        <dbReference type="ARBA" id="ARBA00022989"/>
    </source>
</evidence>
<evidence type="ECO:0000256" key="12">
    <source>
        <dbReference type="ARBA" id="ARBA00037847"/>
    </source>
</evidence>
<dbReference type="RefSeq" id="WP_015949038.1">
    <property type="nucleotide sequence ID" value="NC_011768.1"/>
</dbReference>
<dbReference type="eggNOG" id="COG0711">
    <property type="taxonomic scope" value="Bacteria"/>
</dbReference>
<dbReference type="GO" id="GO:0046933">
    <property type="term" value="F:proton-transporting ATP synthase activity, rotational mechanism"/>
    <property type="evidence" value="ECO:0007669"/>
    <property type="project" value="UniProtKB-UniRule"/>
</dbReference>
<evidence type="ECO:0000256" key="9">
    <source>
        <dbReference type="ARBA" id="ARBA00023310"/>
    </source>
</evidence>
<dbReference type="Gene3D" id="1.20.5.1700">
    <property type="match status" value="1"/>
</dbReference>
<evidence type="ECO:0000256" key="10">
    <source>
        <dbReference type="ARBA" id="ARBA00025198"/>
    </source>
</evidence>
<feature type="coiled-coil region" evidence="15">
    <location>
        <begin position="49"/>
        <end position="113"/>
    </location>
</feature>
<dbReference type="GO" id="GO:0012505">
    <property type="term" value="C:endomembrane system"/>
    <property type="evidence" value="ECO:0007669"/>
    <property type="project" value="UniProtKB-SubCell"/>
</dbReference>
<sequence length="150" mass="16509">MEVVSNIALISINETLVVQVISFLIFLFIAKKFIFTPLQDSMGERDSQIKGAQNDIAQVKQEMDAMAAELAKHEADAKSKALSLKNELEDEGKKEALDIVNAARKDIEGLRAEAAAHVDDQIAQARQFFQAESEALSISIMESMLGRKVS</sequence>
<dbReference type="GO" id="GO:0045259">
    <property type="term" value="C:proton-transporting ATP synthase complex"/>
    <property type="evidence" value="ECO:0007669"/>
    <property type="project" value="UniProtKB-KW"/>
</dbReference>
<keyword evidence="5 13" id="KW-0375">Hydrogen ion transport</keyword>
<dbReference type="CDD" id="cd06503">
    <property type="entry name" value="ATP-synt_Fo_b"/>
    <property type="match status" value="1"/>
</dbReference>
<dbReference type="InterPro" id="IPR002146">
    <property type="entry name" value="ATP_synth_b/b'su_bac/chlpt"/>
</dbReference>
<keyword evidence="7 13" id="KW-0406">Ion transport</keyword>
<comment type="similarity">
    <text evidence="1 13 14">Belongs to the ATPase B chain family.</text>
</comment>
<comment type="function">
    <text evidence="11">Component of the F(0) channel, it forms part of the peripheral stalk, linking F(1) to F(0). The b'-subunit is a diverged and duplicated form of b found in plants and photosynthetic bacteria.</text>
</comment>
<keyword evidence="3 13" id="KW-0138">CF(0)</keyword>
<comment type="subcellular location">
    <subcellularLocation>
        <location evidence="13">Cell inner membrane</location>
        <topology evidence="13">Single-pass membrane protein</topology>
    </subcellularLocation>
    <subcellularLocation>
        <location evidence="12">Endomembrane system</location>
        <topology evidence="12">Single-pass membrane protein</topology>
    </subcellularLocation>
</comment>
<name>B8FMF4_DESAL</name>
<organism evidence="16 17">
    <name type="scientific">Desulfatibacillum aliphaticivorans</name>
    <dbReference type="NCBI Taxonomy" id="218208"/>
    <lineage>
        <taxon>Bacteria</taxon>
        <taxon>Pseudomonadati</taxon>
        <taxon>Thermodesulfobacteriota</taxon>
        <taxon>Desulfobacteria</taxon>
        <taxon>Desulfobacterales</taxon>
        <taxon>Desulfatibacillaceae</taxon>
        <taxon>Desulfatibacillum</taxon>
    </lineage>
</organism>
<keyword evidence="13" id="KW-1003">Cell membrane</keyword>
<dbReference type="InterPro" id="IPR050059">
    <property type="entry name" value="ATP_synthase_B_chain"/>
</dbReference>